<keyword evidence="5 7" id="KW-1133">Transmembrane helix</keyword>
<feature type="transmembrane region" description="Helical" evidence="7">
    <location>
        <begin position="9"/>
        <end position="27"/>
    </location>
</feature>
<comment type="similarity">
    <text evidence="7">Belongs to the binding-protein-dependent transport system permease family.</text>
</comment>
<dbReference type="PANTHER" id="PTHR43163">
    <property type="entry name" value="DIPEPTIDE TRANSPORT SYSTEM PERMEASE PROTEIN DPPB-RELATED"/>
    <property type="match status" value="1"/>
</dbReference>
<comment type="caution">
    <text evidence="9">The sequence shown here is derived from an EMBL/GenBank/DDBJ whole genome shotgun (WGS) entry which is preliminary data.</text>
</comment>
<feature type="transmembrane region" description="Helical" evidence="7">
    <location>
        <begin position="234"/>
        <end position="260"/>
    </location>
</feature>
<dbReference type="Gene3D" id="1.10.3720.10">
    <property type="entry name" value="MetI-like"/>
    <property type="match status" value="1"/>
</dbReference>
<keyword evidence="3" id="KW-1003">Cell membrane</keyword>
<keyword evidence="10" id="KW-1185">Reference proteome</keyword>
<protein>
    <submittedName>
        <fullName evidence="9">ABC transporter, permease protein</fullName>
    </submittedName>
</protein>
<evidence type="ECO:0000256" key="4">
    <source>
        <dbReference type="ARBA" id="ARBA00022692"/>
    </source>
</evidence>
<proteinExistence type="inferred from homology"/>
<dbReference type="InterPro" id="IPR000515">
    <property type="entry name" value="MetI-like"/>
</dbReference>
<dbReference type="Proteomes" id="UP000004633">
    <property type="component" value="Unassembled WGS sequence"/>
</dbReference>
<comment type="subcellular location">
    <subcellularLocation>
        <location evidence="1 7">Cell membrane</location>
        <topology evidence="1 7">Multi-pass membrane protein</topology>
    </subcellularLocation>
</comment>
<reference evidence="9 10" key="1">
    <citation type="submission" date="2010-08" db="EMBL/GenBank/DDBJ databases">
        <authorList>
            <person name="Weinstock G."/>
            <person name="Sodergren E."/>
            <person name="Clifton S."/>
            <person name="Fulton L."/>
            <person name="Fulton B."/>
            <person name="Courtney L."/>
            <person name="Fronick C."/>
            <person name="Harrison M."/>
            <person name="Strong C."/>
            <person name="Farmer C."/>
            <person name="Delahaunty K."/>
            <person name="Markovic C."/>
            <person name="Hall O."/>
            <person name="Minx P."/>
            <person name="Tomlinson C."/>
            <person name="Mitreva M."/>
            <person name="Hou S."/>
            <person name="Chen J."/>
            <person name="Wollam A."/>
            <person name="Pepin K.H."/>
            <person name="Johnson M."/>
            <person name="Bhonagiri V."/>
            <person name="Zhang X."/>
            <person name="Suruliraj S."/>
            <person name="Warren W."/>
            <person name="Chinwalla A."/>
            <person name="Mardis E.R."/>
            <person name="Wilson R.K."/>
        </authorList>
    </citation>
    <scope>NUCLEOTIDE SEQUENCE [LARGE SCALE GENOMIC DNA]</scope>
    <source>
        <strain evidence="9 10">F0399</strain>
    </source>
</reference>
<evidence type="ECO:0000259" key="8">
    <source>
        <dbReference type="PROSITE" id="PS50928"/>
    </source>
</evidence>
<organism evidence="9 10">
    <name type="scientific">Selenomonas artemidis F0399</name>
    <dbReference type="NCBI Taxonomy" id="749551"/>
    <lineage>
        <taxon>Bacteria</taxon>
        <taxon>Bacillati</taxon>
        <taxon>Bacillota</taxon>
        <taxon>Negativicutes</taxon>
        <taxon>Selenomonadales</taxon>
        <taxon>Selenomonadaceae</taxon>
        <taxon>Selenomonas</taxon>
    </lineage>
</organism>
<evidence type="ECO:0000313" key="9">
    <source>
        <dbReference type="EMBL" id="EFW29568.1"/>
    </source>
</evidence>
<evidence type="ECO:0000313" key="10">
    <source>
        <dbReference type="Proteomes" id="UP000004633"/>
    </source>
</evidence>
<gene>
    <name evidence="9" type="ORF">HMPREF9555_01379</name>
</gene>
<evidence type="ECO:0000256" key="5">
    <source>
        <dbReference type="ARBA" id="ARBA00022989"/>
    </source>
</evidence>
<dbReference type="Pfam" id="PF19300">
    <property type="entry name" value="BPD_transp_1_N"/>
    <property type="match status" value="1"/>
</dbReference>
<dbReference type="CDD" id="cd06261">
    <property type="entry name" value="TM_PBP2"/>
    <property type="match status" value="1"/>
</dbReference>
<accession>E7N307</accession>
<feature type="transmembrane region" description="Helical" evidence="7">
    <location>
        <begin position="280"/>
        <end position="302"/>
    </location>
</feature>
<dbReference type="SUPFAM" id="SSF161098">
    <property type="entry name" value="MetI-like"/>
    <property type="match status" value="1"/>
</dbReference>
<dbReference type="InterPro" id="IPR035906">
    <property type="entry name" value="MetI-like_sf"/>
</dbReference>
<feature type="transmembrane region" description="Helical" evidence="7">
    <location>
        <begin position="104"/>
        <end position="125"/>
    </location>
</feature>
<name>E7N307_9FIRM</name>
<feature type="transmembrane region" description="Helical" evidence="7">
    <location>
        <begin position="137"/>
        <end position="158"/>
    </location>
</feature>
<dbReference type="PANTHER" id="PTHR43163:SF6">
    <property type="entry name" value="DIPEPTIDE TRANSPORT SYSTEM PERMEASE PROTEIN DPPB-RELATED"/>
    <property type="match status" value="1"/>
</dbReference>
<dbReference type="PROSITE" id="PS50928">
    <property type="entry name" value="ABC_TM1"/>
    <property type="match status" value="1"/>
</dbReference>
<evidence type="ECO:0000256" key="6">
    <source>
        <dbReference type="ARBA" id="ARBA00023136"/>
    </source>
</evidence>
<sequence>MARAILRRLLHMAVVLLAMTGGTFLLMRLSPVDPVALHFVAMGTPADPVLAAQIRAELGLDDPLIVQYVRWLGGLFTGDMGYSIAFGSPVAVLIKEALPRTLELAALASFMALAVTLPLGILAYRRHGSRVDEAIRIVSFLGISLPTFWVGLLLILIFSVKLRLIPVVATDDLRGMILPSTALALWLAGLYIRRIRSALLEEAGKNYVLGARTLGLSERTVLWKYIMPNALMTLLPMLGITMGNIMGGSAVIETIFGWRGMGQLMTAAILARDYQLMQAYVLWGAGVFVAANFVADVLSLWLDPRRLQAKGARQL</sequence>
<dbReference type="STRING" id="749551.HMPREF9555_01379"/>
<dbReference type="EMBL" id="AECV01000023">
    <property type="protein sequence ID" value="EFW29568.1"/>
    <property type="molecule type" value="Genomic_DNA"/>
</dbReference>
<dbReference type="HOGENOM" id="CLU_036879_0_2_9"/>
<dbReference type="AlphaFoldDB" id="E7N307"/>
<evidence type="ECO:0000256" key="1">
    <source>
        <dbReference type="ARBA" id="ARBA00004651"/>
    </source>
</evidence>
<dbReference type="GO" id="GO:0055085">
    <property type="term" value="P:transmembrane transport"/>
    <property type="evidence" value="ECO:0007669"/>
    <property type="project" value="InterPro"/>
</dbReference>
<dbReference type="Pfam" id="PF00528">
    <property type="entry name" value="BPD_transp_1"/>
    <property type="match status" value="1"/>
</dbReference>
<evidence type="ECO:0000256" key="3">
    <source>
        <dbReference type="ARBA" id="ARBA00022475"/>
    </source>
</evidence>
<dbReference type="GO" id="GO:0005886">
    <property type="term" value="C:plasma membrane"/>
    <property type="evidence" value="ECO:0007669"/>
    <property type="project" value="UniProtKB-SubCell"/>
</dbReference>
<feature type="transmembrane region" description="Helical" evidence="7">
    <location>
        <begin position="173"/>
        <end position="192"/>
    </location>
</feature>
<dbReference type="InterPro" id="IPR045621">
    <property type="entry name" value="BPD_transp_1_N"/>
</dbReference>
<feature type="domain" description="ABC transmembrane type-1" evidence="8">
    <location>
        <begin position="98"/>
        <end position="299"/>
    </location>
</feature>
<keyword evidence="6 7" id="KW-0472">Membrane</keyword>
<evidence type="ECO:0000256" key="2">
    <source>
        <dbReference type="ARBA" id="ARBA00022448"/>
    </source>
</evidence>
<dbReference type="RefSeq" id="WP_009350037.1">
    <property type="nucleotide sequence ID" value="NZ_GL638136.1"/>
</dbReference>
<keyword evidence="4 7" id="KW-0812">Transmembrane</keyword>
<evidence type="ECO:0000256" key="7">
    <source>
        <dbReference type="RuleBase" id="RU363032"/>
    </source>
</evidence>
<keyword evidence="2 7" id="KW-0813">Transport</keyword>